<evidence type="ECO:0000313" key="2">
    <source>
        <dbReference type="Proteomes" id="UP000321947"/>
    </source>
</evidence>
<comment type="caution">
    <text evidence="1">The sequence shown here is derived from an EMBL/GenBank/DDBJ whole genome shotgun (WGS) entry which is preliminary data.</text>
</comment>
<protein>
    <submittedName>
        <fullName evidence="1">Uncharacterized protein</fullName>
    </submittedName>
</protein>
<evidence type="ECO:0000313" key="1">
    <source>
        <dbReference type="EMBL" id="TYK04364.1"/>
    </source>
</evidence>
<name>A0A5D3BZE8_CUCMM</name>
<gene>
    <name evidence="1" type="ORF">E5676_scaffold675G00350</name>
</gene>
<dbReference type="AlphaFoldDB" id="A0A5D3BZE8"/>
<proteinExistence type="predicted"/>
<reference evidence="1 2" key="1">
    <citation type="submission" date="2019-08" db="EMBL/GenBank/DDBJ databases">
        <title>Draft genome sequences of two oriental melons (Cucumis melo L. var makuwa).</title>
        <authorList>
            <person name="Kwon S.-Y."/>
        </authorList>
    </citation>
    <scope>NUCLEOTIDE SEQUENCE [LARGE SCALE GENOMIC DNA]</scope>
    <source>
        <strain evidence="2">cv. Chang Bougi</strain>
        <tissue evidence="1">Leaf</tissue>
    </source>
</reference>
<sequence>MLLDILAYNVVALAVRKMLMRRWWSVTPRSKNVNMARHCLISQVTHVILARANPRLLGIEAMQKLILRLRSQVKEGRKSVSVVLCGVLAMASRNTFKNQLVRLSLLNAQTSTIQGREACESWIAKEGSLTIVI</sequence>
<dbReference type="Proteomes" id="UP000321947">
    <property type="component" value="Unassembled WGS sequence"/>
</dbReference>
<accession>A0A5D3BZE8</accession>
<organism evidence="1 2">
    <name type="scientific">Cucumis melo var. makuwa</name>
    <name type="common">Oriental melon</name>
    <dbReference type="NCBI Taxonomy" id="1194695"/>
    <lineage>
        <taxon>Eukaryota</taxon>
        <taxon>Viridiplantae</taxon>
        <taxon>Streptophyta</taxon>
        <taxon>Embryophyta</taxon>
        <taxon>Tracheophyta</taxon>
        <taxon>Spermatophyta</taxon>
        <taxon>Magnoliopsida</taxon>
        <taxon>eudicotyledons</taxon>
        <taxon>Gunneridae</taxon>
        <taxon>Pentapetalae</taxon>
        <taxon>rosids</taxon>
        <taxon>fabids</taxon>
        <taxon>Cucurbitales</taxon>
        <taxon>Cucurbitaceae</taxon>
        <taxon>Benincaseae</taxon>
        <taxon>Cucumis</taxon>
    </lineage>
</organism>
<dbReference type="EMBL" id="SSTD01014234">
    <property type="protein sequence ID" value="TYK04364.1"/>
    <property type="molecule type" value="Genomic_DNA"/>
</dbReference>